<accession>A0ABN1BN45</accession>
<feature type="compositionally biased region" description="Basic and acidic residues" evidence="1">
    <location>
        <begin position="112"/>
        <end position="129"/>
    </location>
</feature>
<dbReference type="InterPro" id="IPR025711">
    <property type="entry name" value="PepSY"/>
</dbReference>
<feature type="domain" description="PepSY" evidence="2">
    <location>
        <begin position="198"/>
        <end position="252"/>
    </location>
</feature>
<evidence type="ECO:0000313" key="3">
    <source>
        <dbReference type="EMBL" id="GAA0500945.1"/>
    </source>
</evidence>
<keyword evidence="4" id="KW-1185">Reference proteome</keyword>
<gene>
    <name evidence="3" type="ORF">GCM10008986_30390</name>
</gene>
<comment type="caution">
    <text evidence="3">The sequence shown here is derived from an EMBL/GenBank/DDBJ whole genome shotgun (WGS) entry which is preliminary data.</text>
</comment>
<feature type="compositionally biased region" description="Basic and acidic residues" evidence="1">
    <location>
        <begin position="148"/>
        <end position="168"/>
    </location>
</feature>
<dbReference type="Gene3D" id="3.10.450.40">
    <property type="match status" value="2"/>
</dbReference>
<dbReference type="EMBL" id="BAAADO010000007">
    <property type="protein sequence ID" value="GAA0500945.1"/>
    <property type="molecule type" value="Genomic_DNA"/>
</dbReference>
<feature type="compositionally biased region" description="Basic and acidic residues" evidence="1">
    <location>
        <begin position="175"/>
        <end position="191"/>
    </location>
</feature>
<feature type="compositionally biased region" description="Polar residues" evidence="1">
    <location>
        <begin position="133"/>
        <end position="147"/>
    </location>
</feature>
<proteinExistence type="predicted"/>
<protein>
    <recommendedName>
        <fullName evidence="2">PepSY domain-containing protein</fullName>
    </recommendedName>
</protein>
<evidence type="ECO:0000259" key="2">
    <source>
        <dbReference type="Pfam" id="PF03413"/>
    </source>
</evidence>
<evidence type="ECO:0000256" key="1">
    <source>
        <dbReference type="SAM" id="MobiDB-lite"/>
    </source>
</evidence>
<dbReference type="Pfam" id="PF03413">
    <property type="entry name" value="PepSY"/>
    <property type="match status" value="2"/>
</dbReference>
<name>A0ABN1BN45_9BACI</name>
<evidence type="ECO:0000313" key="4">
    <source>
        <dbReference type="Proteomes" id="UP001500880"/>
    </source>
</evidence>
<feature type="region of interest" description="Disordered" evidence="1">
    <location>
        <begin position="97"/>
        <end position="191"/>
    </location>
</feature>
<reference evidence="3 4" key="1">
    <citation type="journal article" date="2019" name="Int. J. Syst. Evol. Microbiol.">
        <title>The Global Catalogue of Microorganisms (GCM) 10K type strain sequencing project: providing services to taxonomists for standard genome sequencing and annotation.</title>
        <authorList>
            <consortium name="The Broad Institute Genomics Platform"/>
            <consortium name="The Broad Institute Genome Sequencing Center for Infectious Disease"/>
            <person name="Wu L."/>
            <person name="Ma J."/>
        </authorList>
    </citation>
    <scope>NUCLEOTIDE SEQUENCE [LARGE SCALE GENOMIC DNA]</scope>
    <source>
        <strain evidence="3 4">JCM 12389</strain>
    </source>
</reference>
<dbReference type="RefSeq" id="WP_343842916.1">
    <property type="nucleotide sequence ID" value="NZ_BAAADO010000007.1"/>
</dbReference>
<sequence>MKKKILVSVMAIIVAFGAGMGIHQMTKTSSAASLSIEEARKIAEQQFPGEVVEIGLEKDGNRAVYEMEIKGDGQEYELLLDGETGEVIKLEQKAAAKIDTEKQSGQSQKPSDQSDDKKQEGSSGKKSDDDANSEPSQNDPEDQSSNQPKDDHHDDKDVKQDKNNDSKSDGNGNQKSDDDPEAVRFEQPKKEKLPIIQAQAIEIARAEINFDGKVEEVELDDDDGRLYYEIEMVSATHEADIEIDAYTGAVLSISTEREED</sequence>
<organism evidence="3 4">
    <name type="scientific">Salinibacillus aidingensis</name>
    <dbReference type="NCBI Taxonomy" id="237684"/>
    <lineage>
        <taxon>Bacteria</taxon>
        <taxon>Bacillati</taxon>
        <taxon>Bacillota</taxon>
        <taxon>Bacilli</taxon>
        <taxon>Bacillales</taxon>
        <taxon>Bacillaceae</taxon>
        <taxon>Salinibacillus</taxon>
    </lineage>
</organism>
<dbReference type="Proteomes" id="UP001500880">
    <property type="component" value="Unassembled WGS sequence"/>
</dbReference>
<feature type="domain" description="PepSY" evidence="2">
    <location>
        <begin position="34"/>
        <end position="90"/>
    </location>
</feature>